<dbReference type="FunFam" id="3.90.550.10:FF:000122">
    <property type="entry name" value="Dolichol-phosphate mannosyltransferase subunit 1"/>
    <property type="match status" value="1"/>
</dbReference>
<evidence type="ECO:0000313" key="5">
    <source>
        <dbReference type="EMBL" id="KGH48562.1"/>
    </source>
</evidence>
<gene>
    <name evidence="5" type="ORF">IN07_00920</name>
</gene>
<evidence type="ECO:0000259" key="4">
    <source>
        <dbReference type="Pfam" id="PF00535"/>
    </source>
</evidence>
<dbReference type="RefSeq" id="WP_036332632.1">
    <property type="nucleotide sequence ID" value="NZ_JPMX01000003.1"/>
</dbReference>
<dbReference type="InterPro" id="IPR001173">
    <property type="entry name" value="Glyco_trans_2-like"/>
</dbReference>
<proteinExistence type="inferred from homology"/>
<sequence length="267" mass="28813">MTGPAAPGPVLVVVPTYEEVGNLAAVLDRLHAAVPTAHALVVDDASPDGTGELADARAAADERVHVLHRTAKAGLGPAYVAGFRWAEQHGYGVVVEMDADGSHPPERLPALLAALADADLVLGSRYVPGGEVLDWPPHRLALSRLGNLYTRWALRLPLADATGGFRAARMELVRRLPFDTVASQGYCFQVDWAWRAVRAGARVVEVPIAFSERTVGRSKMSGSIVGEALVRVTWWGILDRLADRLPGRVTRPVPARARDGRRPRVLR</sequence>
<dbReference type="PANTHER" id="PTHR43398">
    <property type="entry name" value="DOLICHOL-PHOSPHATE MANNOSYLTRANSFERASE SUBUNIT 1"/>
    <property type="match status" value="1"/>
</dbReference>
<comment type="similarity">
    <text evidence="1">Belongs to the glycosyltransferase 2 family.</text>
</comment>
<dbReference type="AlphaFoldDB" id="A0A098YDN2"/>
<evidence type="ECO:0000256" key="1">
    <source>
        <dbReference type="ARBA" id="ARBA00006739"/>
    </source>
</evidence>
<feature type="domain" description="Glycosyltransferase 2-like" evidence="4">
    <location>
        <begin position="12"/>
        <end position="175"/>
    </location>
</feature>
<keyword evidence="2 5" id="KW-0328">Glycosyltransferase</keyword>
<dbReference type="Proteomes" id="UP000029713">
    <property type="component" value="Unassembled WGS sequence"/>
</dbReference>
<dbReference type="Gene3D" id="3.90.550.10">
    <property type="entry name" value="Spore Coat Polysaccharide Biosynthesis Protein SpsA, Chain A"/>
    <property type="match status" value="1"/>
</dbReference>
<keyword evidence="3 5" id="KW-0808">Transferase</keyword>
<dbReference type="STRING" id="1522368.IN07_00920"/>
<accession>A0A098YDN2</accession>
<dbReference type="GO" id="GO:0009247">
    <property type="term" value="P:glycolipid biosynthetic process"/>
    <property type="evidence" value="ECO:0007669"/>
    <property type="project" value="TreeGrafter"/>
</dbReference>
<protein>
    <submittedName>
        <fullName evidence="5">Dolichol-phosphate mannosyltransferase</fullName>
    </submittedName>
</protein>
<dbReference type="OrthoDB" id="9810303at2"/>
<dbReference type="PANTHER" id="PTHR43398:SF1">
    <property type="entry name" value="DOLICHOL-PHOSPHATE MANNOSYLTRANSFERASE SUBUNIT 1"/>
    <property type="match status" value="1"/>
</dbReference>
<dbReference type="GO" id="GO:0016020">
    <property type="term" value="C:membrane"/>
    <property type="evidence" value="ECO:0007669"/>
    <property type="project" value="GOC"/>
</dbReference>
<organism evidence="5 6">
    <name type="scientific">Modestobacter caceresii</name>
    <dbReference type="NCBI Taxonomy" id="1522368"/>
    <lineage>
        <taxon>Bacteria</taxon>
        <taxon>Bacillati</taxon>
        <taxon>Actinomycetota</taxon>
        <taxon>Actinomycetes</taxon>
        <taxon>Geodermatophilales</taxon>
        <taxon>Geodermatophilaceae</taxon>
        <taxon>Modestobacter</taxon>
    </lineage>
</organism>
<evidence type="ECO:0000313" key="6">
    <source>
        <dbReference type="Proteomes" id="UP000029713"/>
    </source>
</evidence>
<name>A0A098YDN2_9ACTN</name>
<keyword evidence="6" id="KW-1185">Reference proteome</keyword>
<dbReference type="CDD" id="cd06442">
    <property type="entry name" value="DPM1_like"/>
    <property type="match status" value="1"/>
</dbReference>
<dbReference type="InterPro" id="IPR029044">
    <property type="entry name" value="Nucleotide-diphossugar_trans"/>
</dbReference>
<dbReference type="InterPro" id="IPR039528">
    <property type="entry name" value="DPM1-like"/>
</dbReference>
<comment type="caution">
    <text evidence="5">The sequence shown here is derived from an EMBL/GenBank/DDBJ whole genome shotgun (WGS) entry which is preliminary data.</text>
</comment>
<dbReference type="SUPFAM" id="SSF53448">
    <property type="entry name" value="Nucleotide-diphospho-sugar transferases"/>
    <property type="match status" value="1"/>
</dbReference>
<evidence type="ECO:0000256" key="3">
    <source>
        <dbReference type="ARBA" id="ARBA00022679"/>
    </source>
</evidence>
<evidence type="ECO:0000256" key="2">
    <source>
        <dbReference type="ARBA" id="ARBA00022676"/>
    </source>
</evidence>
<dbReference type="Pfam" id="PF00535">
    <property type="entry name" value="Glycos_transf_2"/>
    <property type="match status" value="1"/>
</dbReference>
<dbReference type="GO" id="GO:0004582">
    <property type="term" value="F:dolichyl-phosphate beta-D-mannosyltransferase activity"/>
    <property type="evidence" value="ECO:0007669"/>
    <property type="project" value="InterPro"/>
</dbReference>
<dbReference type="EMBL" id="JPMX01000003">
    <property type="protein sequence ID" value="KGH48562.1"/>
    <property type="molecule type" value="Genomic_DNA"/>
</dbReference>
<reference evidence="5 6" key="1">
    <citation type="submission" date="2014-07" db="EMBL/GenBank/DDBJ databases">
        <title>Biosystematic studies on Modestobacter strains isolated from extreme hyper-arid desert soil and from historic building.</title>
        <authorList>
            <person name="Bukarasam K."/>
            <person name="Bull A."/>
            <person name="Girard G."/>
            <person name="van Wezel G."/>
            <person name="Goodfellow M."/>
        </authorList>
    </citation>
    <scope>NUCLEOTIDE SEQUENCE [LARGE SCALE GENOMIC DNA]</scope>
    <source>
        <strain evidence="5 6">KNN45-2b</strain>
    </source>
</reference>